<evidence type="ECO:0000313" key="3">
    <source>
        <dbReference type="Proteomes" id="UP001500888"/>
    </source>
</evidence>
<proteinExistence type="predicted"/>
<evidence type="ECO:0000313" key="2">
    <source>
        <dbReference type="EMBL" id="GAA3812869.1"/>
    </source>
</evidence>
<feature type="domain" description="Pvc16 N-terminal" evidence="1">
    <location>
        <begin position="5"/>
        <end position="183"/>
    </location>
</feature>
<gene>
    <name evidence="2" type="ORF">GCM10022226_36960</name>
</gene>
<dbReference type="EMBL" id="BAAAZR010000008">
    <property type="protein sequence ID" value="GAA3812869.1"/>
    <property type="molecule type" value="Genomic_DNA"/>
</dbReference>
<keyword evidence="3" id="KW-1185">Reference proteome</keyword>
<reference evidence="3" key="1">
    <citation type="journal article" date="2019" name="Int. J. Syst. Evol. Microbiol.">
        <title>The Global Catalogue of Microorganisms (GCM) 10K type strain sequencing project: providing services to taxonomists for standard genome sequencing and annotation.</title>
        <authorList>
            <consortium name="The Broad Institute Genomics Platform"/>
            <consortium name="The Broad Institute Genome Sequencing Center for Infectious Disease"/>
            <person name="Wu L."/>
            <person name="Ma J."/>
        </authorList>
    </citation>
    <scope>NUCLEOTIDE SEQUENCE [LARGE SCALE GENOMIC DNA]</scope>
    <source>
        <strain evidence="3">JCM 16908</strain>
    </source>
</reference>
<dbReference type="Proteomes" id="UP001500888">
    <property type="component" value="Unassembled WGS sequence"/>
</dbReference>
<accession>A0ABP7I9I2</accession>
<comment type="caution">
    <text evidence="2">The sequence shown here is derived from an EMBL/GenBank/DDBJ whole genome shotgun (WGS) entry which is preliminary data.</text>
</comment>
<dbReference type="Pfam" id="PF14065">
    <property type="entry name" value="Pvc16_N"/>
    <property type="match status" value="1"/>
</dbReference>
<dbReference type="RefSeq" id="WP_344941068.1">
    <property type="nucleotide sequence ID" value="NZ_BAAAZR010000008.1"/>
</dbReference>
<evidence type="ECO:0000259" key="1">
    <source>
        <dbReference type="Pfam" id="PF14065"/>
    </source>
</evidence>
<organism evidence="2 3">
    <name type="scientific">Sphaerisporangium flaviroseum</name>
    <dbReference type="NCBI Taxonomy" id="509199"/>
    <lineage>
        <taxon>Bacteria</taxon>
        <taxon>Bacillati</taxon>
        <taxon>Actinomycetota</taxon>
        <taxon>Actinomycetes</taxon>
        <taxon>Streptosporangiales</taxon>
        <taxon>Streptosporangiaceae</taxon>
        <taxon>Sphaerisporangium</taxon>
    </lineage>
</organism>
<protein>
    <submittedName>
        <fullName evidence="2">DUF4255 domain-containing protein</fullName>
    </submittedName>
</protein>
<sequence>MFQDLDATLAALVRAELSLRDVAISFAGPDDQFPPSSVTLPAVAFFLYDVRENFELRDTFWPTERRPDGVTMRTHPPARVDCSYLITAWPSASTPTPAEDEHRLLGEVLRVLLRHRTIPATYLRGELTEQEPPVPTKIIAENQLQSLGEFWQAMGGRPKATLHYGVTLSVDVAKPAEVGPAVTEKAITIGQGLDPSAGEHKPS</sequence>
<dbReference type="InterPro" id="IPR025351">
    <property type="entry name" value="Pvc16_N"/>
</dbReference>
<name>A0ABP7I9I2_9ACTN</name>